<dbReference type="PANTHER" id="PTHR43028:SF5">
    <property type="entry name" value="3'(2'),5'-BISPHOSPHATE NUCLEOTIDASE 1"/>
    <property type="match status" value="1"/>
</dbReference>
<dbReference type="InParanoid" id="A0A2R5H1Q9"/>
<dbReference type="AlphaFoldDB" id="A0A2R5H1Q9"/>
<dbReference type="PANTHER" id="PTHR43028">
    <property type="entry name" value="3'(2'),5'-BISPHOSPHATE NUCLEOTIDASE 1"/>
    <property type="match status" value="1"/>
</dbReference>
<dbReference type="GO" id="GO:0046854">
    <property type="term" value="P:phosphatidylinositol phosphate biosynthetic process"/>
    <property type="evidence" value="ECO:0007669"/>
    <property type="project" value="InterPro"/>
</dbReference>
<dbReference type="InterPro" id="IPR020550">
    <property type="entry name" value="Inositol_monophosphatase_CS"/>
</dbReference>
<evidence type="ECO:0000313" key="7">
    <source>
        <dbReference type="EMBL" id="GBG34751.1"/>
    </source>
</evidence>
<dbReference type="GO" id="GO:0046872">
    <property type="term" value="F:metal ion binding"/>
    <property type="evidence" value="ECO:0007669"/>
    <property type="project" value="UniProtKB-KW"/>
</dbReference>
<proteinExistence type="inferred from homology"/>
<dbReference type="GO" id="GO:0008441">
    <property type="term" value="F:3'(2'),5'-bisphosphate nucleotidase activity"/>
    <property type="evidence" value="ECO:0007669"/>
    <property type="project" value="UniProtKB-EC"/>
</dbReference>
<dbReference type="InterPro" id="IPR000760">
    <property type="entry name" value="Inositol_monophosphatase-like"/>
</dbReference>
<dbReference type="InterPro" id="IPR050725">
    <property type="entry name" value="CysQ/Inositol_MonoPase"/>
</dbReference>
<feature type="binding site" evidence="6">
    <location>
        <position position="191"/>
    </location>
    <ligand>
        <name>Mg(2+)</name>
        <dbReference type="ChEBI" id="CHEBI:18420"/>
        <label>1</label>
        <note>catalytic</note>
    </ligand>
</feature>
<dbReference type="Proteomes" id="UP000241890">
    <property type="component" value="Unassembled WGS sequence"/>
</dbReference>
<dbReference type="OrthoDB" id="10254945at2759"/>
<comment type="cofactor">
    <cofactor evidence="6">
        <name>Mg(2+)</name>
        <dbReference type="ChEBI" id="CHEBI:18420"/>
    </cofactor>
</comment>
<dbReference type="Pfam" id="PF00459">
    <property type="entry name" value="Inositol_P"/>
    <property type="match status" value="1"/>
</dbReference>
<keyword evidence="8" id="KW-1185">Reference proteome</keyword>
<accession>A0A2R5H1Q9</accession>
<dbReference type="Gene3D" id="3.40.190.80">
    <property type="match status" value="1"/>
</dbReference>
<sequence length="444" mass="47493">MLVAPIRARSLALRPMPRAALVGQETAPQTVCTAEFWPKRTDASRRAGPTVKLMAAAGGEMGRFGRALQATKLACDQLAPLVRELYKSAGTLNELKADDSVFTVADGLVQDLLTRGLLRNGEGFKAIVGEEDATSTNLQTRPYTVSGLRVPEQLFERIERTRDAVQLLGRELSAAGDASTYSDCTVFIDPIDGTREFSTNLGEQCTILVGFAVGGRPTAGLMYRPIPDPTSWALGCKDEGLFDACLDESASVRTTTSATNSHGLLTSNGHISPFLEQIIKDIAEQNDATAADTSELRVRAGGVGNKLMNLLEHKGMFYIQDRGVSRWDTCAPQAVIEARGGLLVKLSCLLRAGSLESYTYEKTSTNLDLNADFPVELGKYNLRKDADAKGSCADPQAQAAAVNAYSNICGFLALDAKTATDSTQLQSVVDLVRAAAAKASPTFT</sequence>
<comment type="caution">
    <text evidence="7">The sequence shown here is derived from an EMBL/GenBank/DDBJ whole genome shotgun (WGS) entry which is preliminary data.</text>
</comment>
<protein>
    <recommendedName>
        <fullName evidence="3">3'(2'),5'-bisphosphate nucleotidase 1</fullName>
        <ecNumber evidence="2">3.1.3.7</ecNumber>
    </recommendedName>
    <alternativeName>
        <fullName evidence="4">Bisphosphate 3'-nucleotidase 1</fullName>
    </alternativeName>
    <alternativeName>
        <fullName evidence="5">Inositol-polyphosphate 1-phosphatase</fullName>
    </alternativeName>
</protein>
<evidence type="ECO:0000256" key="5">
    <source>
        <dbReference type="ARBA" id="ARBA00044554"/>
    </source>
</evidence>
<feature type="binding site" evidence="6">
    <location>
        <position position="328"/>
    </location>
    <ligand>
        <name>Mg(2+)</name>
        <dbReference type="ChEBI" id="CHEBI:18420"/>
        <label>1</label>
        <note>catalytic</note>
    </ligand>
</feature>
<dbReference type="EMBL" id="BEYU01000213">
    <property type="protein sequence ID" value="GBG34751.1"/>
    <property type="molecule type" value="Genomic_DNA"/>
</dbReference>
<evidence type="ECO:0000256" key="3">
    <source>
        <dbReference type="ARBA" id="ARBA00040342"/>
    </source>
</evidence>
<name>A0A2R5H1Q9_9STRA</name>
<evidence type="ECO:0000313" key="8">
    <source>
        <dbReference type="Proteomes" id="UP000241890"/>
    </source>
</evidence>
<reference evidence="7 8" key="1">
    <citation type="submission" date="2017-12" db="EMBL/GenBank/DDBJ databases">
        <title>Sequencing, de novo assembly and annotation of complete genome of a new Thraustochytrid species, strain FCC1311.</title>
        <authorList>
            <person name="Sedici K."/>
            <person name="Godart F."/>
            <person name="Aiese Cigliano R."/>
            <person name="Sanseverino W."/>
            <person name="Barakat M."/>
            <person name="Ortet P."/>
            <person name="Marechal E."/>
            <person name="Cagnac O."/>
            <person name="Amato A."/>
        </authorList>
    </citation>
    <scope>NUCLEOTIDE SEQUENCE [LARGE SCALE GENOMIC DNA]</scope>
</reference>
<organism evidence="7 8">
    <name type="scientific">Hondaea fermentalgiana</name>
    <dbReference type="NCBI Taxonomy" id="2315210"/>
    <lineage>
        <taxon>Eukaryota</taxon>
        <taxon>Sar</taxon>
        <taxon>Stramenopiles</taxon>
        <taxon>Bigyra</taxon>
        <taxon>Labyrinthulomycetes</taxon>
        <taxon>Thraustochytrida</taxon>
        <taxon>Thraustochytriidae</taxon>
        <taxon>Hondaea</taxon>
    </lineage>
</organism>
<evidence type="ECO:0000256" key="1">
    <source>
        <dbReference type="ARBA" id="ARBA00009759"/>
    </source>
</evidence>
<dbReference type="Gene3D" id="3.30.540.10">
    <property type="entry name" value="Fructose-1,6-Bisphosphatase, subunit A, domain 1"/>
    <property type="match status" value="1"/>
</dbReference>
<dbReference type="SUPFAM" id="SSF56655">
    <property type="entry name" value="Carbohydrate phosphatase"/>
    <property type="match status" value="1"/>
</dbReference>
<gene>
    <name evidence="7" type="ORF">FCC1311_109732</name>
</gene>
<keyword evidence="6" id="KW-0460">Magnesium</keyword>
<comment type="similarity">
    <text evidence="1">Belongs to the inositol monophosphatase superfamily.</text>
</comment>
<evidence type="ECO:0000256" key="4">
    <source>
        <dbReference type="ARBA" id="ARBA00041815"/>
    </source>
</evidence>
<dbReference type="EC" id="3.1.3.7" evidence="2"/>
<evidence type="ECO:0000256" key="2">
    <source>
        <dbReference type="ARBA" id="ARBA00012633"/>
    </source>
</evidence>
<keyword evidence="6" id="KW-0479">Metal-binding</keyword>
<evidence type="ECO:0000256" key="6">
    <source>
        <dbReference type="PIRSR" id="PIRSR600760-2"/>
    </source>
</evidence>
<feature type="binding site" evidence="6">
    <location>
        <position position="189"/>
    </location>
    <ligand>
        <name>Mg(2+)</name>
        <dbReference type="ChEBI" id="CHEBI:18420"/>
        <label>1</label>
        <note>catalytic</note>
    </ligand>
</feature>
<feature type="binding site" evidence="6">
    <location>
        <position position="130"/>
    </location>
    <ligand>
        <name>Mg(2+)</name>
        <dbReference type="ChEBI" id="CHEBI:18420"/>
        <label>1</label>
        <note>catalytic</note>
    </ligand>
</feature>
<dbReference type="PROSITE" id="PS00630">
    <property type="entry name" value="IMP_2"/>
    <property type="match status" value="1"/>
</dbReference>
<feature type="binding site" evidence="6">
    <location>
        <position position="192"/>
    </location>
    <ligand>
        <name>Mg(2+)</name>
        <dbReference type="ChEBI" id="CHEBI:18420"/>
        <label>1</label>
        <note>catalytic</note>
    </ligand>
</feature>